<dbReference type="InterPro" id="IPR033798">
    <property type="entry name" value="LodA-like"/>
</dbReference>
<accession>A0A0C2ZX68</accession>
<organism evidence="3 4">
    <name type="scientific">Scleroderma citrinum Foug A</name>
    <dbReference type="NCBI Taxonomy" id="1036808"/>
    <lineage>
        <taxon>Eukaryota</taxon>
        <taxon>Fungi</taxon>
        <taxon>Dikarya</taxon>
        <taxon>Basidiomycota</taxon>
        <taxon>Agaricomycotina</taxon>
        <taxon>Agaricomycetes</taxon>
        <taxon>Agaricomycetidae</taxon>
        <taxon>Boletales</taxon>
        <taxon>Sclerodermatineae</taxon>
        <taxon>Sclerodermataceae</taxon>
        <taxon>Scleroderma</taxon>
    </lineage>
</organism>
<sequence length="621" mass="71044">MTVPYSQISYIKIFPPIGVARLGDSGFNLDTGKPDGDIKWFLPSDLPGTENMPDSLNGRFRDDNNRIKRQAVRFRVYAYDQRGNHLDEITSGKDSPYILNWTVHVANHKAAYNEFHGQYKSKKGLRNPDVQGDLPPEKRTKLQIDAGEQFISNGKGSDRPAPPINLAGDFYGSKTDPTKVHLGQMLTDEKGRLIFIGGAGYSRCVGKRGTPHFQPDITSEFDSIDWVDDTCDGWVNVDVQVEDGNFQKKISAMNRSTVLSAPPKFAWGINPPTTLFDLLENIYGNWADHPGTNFYIDIWPVLRSTYALSWVNTDAYEGHGVAGKGNFLTMEDKLKSKAEDSRLLREHVFNRLRHPDYEDLGQANTIYMPRLSGNNGDAIEPGENLRPNEDAPPIKRFAALTKVQYEHFKKWKDGDFVATIPQWRKYNRFEAVPVKFQPTYLTRAALEHTIGEPLYPGLEMYWLARLPEVYIRNQFSQDSDPPFRINHDKYPAGHLGRGLSLPWQSDFDLCNTHWWPSGRPDDVINIKFVTEQASTSVISEKEFIDSIAPKRKKWTRGLRETPDYPSEYYPGSTDMVRHWQKLGFVAKDPRFIIGDSKLPIWVENERMHIPEETLRRNEFVL</sequence>
<dbReference type="Pfam" id="PF18417">
    <property type="entry name" value="LodA_C"/>
    <property type="match status" value="1"/>
</dbReference>
<dbReference type="InterPro" id="IPR041173">
    <property type="entry name" value="LodA_C"/>
</dbReference>
<dbReference type="Pfam" id="PF17990">
    <property type="entry name" value="LodA_N"/>
    <property type="match status" value="1"/>
</dbReference>
<dbReference type="InParanoid" id="A0A0C2ZX68"/>
<keyword evidence="4" id="KW-1185">Reference proteome</keyword>
<reference evidence="4" key="2">
    <citation type="submission" date="2015-01" db="EMBL/GenBank/DDBJ databases">
        <title>Evolutionary Origins and Diversification of the Mycorrhizal Mutualists.</title>
        <authorList>
            <consortium name="DOE Joint Genome Institute"/>
            <consortium name="Mycorrhizal Genomics Consortium"/>
            <person name="Kohler A."/>
            <person name="Kuo A."/>
            <person name="Nagy L.G."/>
            <person name="Floudas D."/>
            <person name="Copeland A."/>
            <person name="Barry K.W."/>
            <person name="Cichocki N."/>
            <person name="Veneault-Fourrey C."/>
            <person name="LaButti K."/>
            <person name="Lindquist E.A."/>
            <person name="Lipzen A."/>
            <person name="Lundell T."/>
            <person name="Morin E."/>
            <person name="Murat C."/>
            <person name="Riley R."/>
            <person name="Ohm R."/>
            <person name="Sun H."/>
            <person name="Tunlid A."/>
            <person name="Henrissat B."/>
            <person name="Grigoriev I.V."/>
            <person name="Hibbett D.S."/>
            <person name="Martin F."/>
        </authorList>
    </citation>
    <scope>NUCLEOTIDE SEQUENCE [LARGE SCALE GENOMIC DNA]</scope>
    <source>
        <strain evidence="4">Foug A</strain>
    </source>
</reference>
<evidence type="ECO:0000313" key="4">
    <source>
        <dbReference type="Proteomes" id="UP000053989"/>
    </source>
</evidence>
<feature type="domain" description="L-Lysine epsilon oxidase N-terminal" evidence="1">
    <location>
        <begin position="14"/>
        <end position="247"/>
    </location>
</feature>
<dbReference type="Proteomes" id="UP000053989">
    <property type="component" value="Unassembled WGS sequence"/>
</dbReference>
<evidence type="ECO:0000313" key="3">
    <source>
        <dbReference type="EMBL" id="KIM57052.1"/>
    </source>
</evidence>
<dbReference type="AlphaFoldDB" id="A0A0C2ZX68"/>
<dbReference type="CDD" id="cd14730">
    <property type="entry name" value="LodA_like"/>
    <property type="match status" value="1"/>
</dbReference>
<dbReference type="OrthoDB" id="2653545at2759"/>
<evidence type="ECO:0008006" key="5">
    <source>
        <dbReference type="Google" id="ProtNLM"/>
    </source>
</evidence>
<dbReference type="InterPro" id="IPR041168">
    <property type="entry name" value="LodA_N"/>
</dbReference>
<proteinExistence type="predicted"/>
<name>A0A0C2ZX68_9AGAM</name>
<dbReference type="EMBL" id="KN822106">
    <property type="protein sequence ID" value="KIM57052.1"/>
    <property type="molecule type" value="Genomic_DNA"/>
</dbReference>
<evidence type="ECO:0000259" key="1">
    <source>
        <dbReference type="Pfam" id="PF17990"/>
    </source>
</evidence>
<reference evidence="3 4" key="1">
    <citation type="submission" date="2014-04" db="EMBL/GenBank/DDBJ databases">
        <authorList>
            <consortium name="DOE Joint Genome Institute"/>
            <person name="Kuo A."/>
            <person name="Kohler A."/>
            <person name="Nagy L.G."/>
            <person name="Floudas D."/>
            <person name="Copeland A."/>
            <person name="Barry K.W."/>
            <person name="Cichocki N."/>
            <person name="Veneault-Fourrey C."/>
            <person name="LaButti K."/>
            <person name="Lindquist E.A."/>
            <person name="Lipzen A."/>
            <person name="Lundell T."/>
            <person name="Morin E."/>
            <person name="Murat C."/>
            <person name="Sun H."/>
            <person name="Tunlid A."/>
            <person name="Henrissat B."/>
            <person name="Grigoriev I.V."/>
            <person name="Hibbett D.S."/>
            <person name="Martin F."/>
            <person name="Nordberg H.P."/>
            <person name="Cantor M.N."/>
            <person name="Hua S.X."/>
        </authorList>
    </citation>
    <scope>NUCLEOTIDE SEQUENCE [LARGE SCALE GENOMIC DNA]</scope>
    <source>
        <strain evidence="3 4">Foug A</strain>
    </source>
</reference>
<protein>
    <recommendedName>
        <fullName evidence="5">L-lysine 6-oxidase</fullName>
    </recommendedName>
</protein>
<evidence type="ECO:0000259" key="2">
    <source>
        <dbReference type="Pfam" id="PF18417"/>
    </source>
</evidence>
<dbReference type="HOGENOM" id="CLU_012035_1_0_1"/>
<gene>
    <name evidence="3" type="ORF">SCLCIDRAFT_1219713</name>
</gene>
<dbReference type="STRING" id="1036808.A0A0C2ZX68"/>
<feature type="domain" description="L-lysine epsilon oxidase C-terminal" evidence="2">
    <location>
        <begin position="392"/>
        <end position="521"/>
    </location>
</feature>